<proteinExistence type="predicted"/>
<dbReference type="AlphaFoldDB" id="A0A8T9Q7E8"/>
<accession>A0A8T9Q7E8</accession>
<evidence type="ECO:0000313" key="2">
    <source>
        <dbReference type="Proteomes" id="UP000831796"/>
    </source>
</evidence>
<name>A0A8T9Q7E8_9BACT</name>
<reference evidence="1" key="1">
    <citation type="submission" date="2022-04" db="EMBL/GenBank/DDBJ databases">
        <title>Hymenobacter sp. isolated from the air.</title>
        <authorList>
            <person name="Won M."/>
            <person name="Lee C.-M."/>
            <person name="Woen H.-Y."/>
            <person name="Kwon S.-W."/>
        </authorList>
    </citation>
    <scope>NUCLEOTIDE SEQUENCE</scope>
    <source>
        <strain evidence="1">5116S-3</strain>
    </source>
</reference>
<dbReference type="Proteomes" id="UP000831796">
    <property type="component" value="Chromosome"/>
</dbReference>
<keyword evidence="2" id="KW-1185">Reference proteome</keyword>
<dbReference type="EMBL" id="CP095046">
    <property type="protein sequence ID" value="UOQ72351.1"/>
    <property type="molecule type" value="Genomic_DNA"/>
</dbReference>
<evidence type="ECO:0000313" key="1">
    <source>
        <dbReference type="EMBL" id="UOQ72351.1"/>
    </source>
</evidence>
<protein>
    <submittedName>
        <fullName evidence="1">Uncharacterized protein</fullName>
    </submittedName>
</protein>
<dbReference type="KEGG" id="hcu:MUN79_28060"/>
<dbReference type="RefSeq" id="WP_244675738.1">
    <property type="nucleotide sequence ID" value="NZ_CP095046.1"/>
</dbReference>
<organism evidence="1 2">
    <name type="scientific">Hymenobacter cellulosilyticus</name>
    <dbReference type="NCBI Taxonomy" id="2932248"/>
    <lineage>
        <taxon>Bacteria</taxon>
        <taxon>Pseudomonadati</taxon>
        <taxon>Bacteroidota</taxon>
        <taxon>Cytophagia</taxon>
        <taxon>Cytophagales</taxon>
        <taxon>Hymenobacteraceae</taxon>
        <taxon>Hymenobacter</taxon>
    </lineage>
</organism>
<sequence>MSLLRPFPLRQLLGSLLFVLLGALPVLAQDDDLLQELEAKAADSTRSRVPDFTLATFKGTHIINSQSVETPGKARCYS</sequence>
<gene>
    <name evidence="1" type="ORF">MUN79_28060</name>
</gene>